<dbReference type="GO" id="GO:0003700">
    <property type="term" value="F:DNA-binding transcription factor activity"/>
    <property type="evidence" value="ECO:0007669"/>
    <property type="project" value="TreeGrafter"/>
</dbReference>
<dbReference type="RefSeq" id="WP_145020658.1">
    <property type="nucleotide sequence ID" value="NZ_VLLN01000007.1"/>
</dbReference>
<dbReference type="SUPFAM" id="SSF47413">
    <property type="entry name" value="lambda repressor-like DNA-binding domains"/>
    <property type="match status" value="1"/>
</dbReference>
<dbReference type="CDD" id="cd00093">
    <property type="entry name" value="HTH_XRE"/>
    <property type="match status" value="1"/>
</dbReference>
<keyword evidence="1" id="KW-0238">DNA-binding</keyword>
<dbReference type="OrthoDB" id="9805356at2"/>
<dbReference type="InterPro" id="IPR001387">
    <property type="entry name" value="Cro/C1-type_HTH"/>
</dbReference>
<dbReference type="GO" id="GO:0003677">
    <property type="term" value="F:DNA binding"/>
    <property type="evidence" value="ECO:0007669"/>
    <property type="project" value="UniProtKB-KW"/>
</dbReference>
<dbReference type="InterPro" id="IPR050807">
    <property type="entry name" value="TransReg_Diox_bact_type"/>
</dbReference>
<evidence type="ECO:0000256" key="1">
    <source>
        <dbReference type="ARBA" id="ARBA00023125"/>
    </source>
</evidence>
<keyword evidence="4" id="KW-1185">Reference proteome</keyword>
<accession>A0A562VP76</accession>
<organism evidence="3 4">
    <name type="scientific">Geobacter argillaceus</name>
    <dbReference type="NCBI Taxonomy" id="345631"/>
    <lineage>
        <taxon>Bacteria</taxon>
        <taxon>Pseudomonadati</taxon>
        <taxon>Thermodesulfobacteriota</taxon>
        <taxon>Desulfuromonadia</taxon>
        <taxon>Geobacterales</taxon>
        <taxon>Geobacteraceae</taxon>
        <taxon>Geobacter</taxon>
    </lineage>
</organism>
<dbReference type="Pfam" id="PF12844">
    <property type="entry name" value="HTH_19"/>
    <property type="match status" value="1"/>
</dbReference>
<protein>
    <submittedName>
        <fullName evidence="3">Transcriptional regulator with XRE-family HTH domain</fullName>
    </submittedName>
</protein>
<gene>
    <name evidence="3" type="ORF">JN12_01516</name>
</gene>
<name>A0A562VP76_9BACT</name>
<dbReference type="EMBL" id="VLLN01000007">
    <property type="protein sequence ID" value="TWJ19715.1"/>
    <property type="molecule type" value="Genomic_DNA"/>
</dbReference>
<dbReference type="Proteomes" id="UP000319449">
    <property type="component" value="Unassembled WGS sequence"/>
</dbReference>
<dbReference type="SMART" id="SM00530">
    <property type="entry name" value="HTH_XRE"/>
    <property type="match status" value="1"/>
</dbReference>
<dbReference type="InterPro" id="IPR010982">
    <property type="entry name" value="Lambda_DNA-bd_dom_sf"/>
</dbReference>
<feature type="domain" description="HTH cro/C1-type" evidence="2">
    <location>
        <begin position="9"/>
        <end position="65"/>
    </location>
</feature>
<dbReference type="PANTHER" id="PTHR46797">
    <property type="entry name" value="HTH-TYPE TRANSCRIPTIONAL REGULATOR"/>
    <property type="match status" value="1"/>
</dbReference>
<dbReference type="AlphaFoldDB" id="A0A562VP76"/>
<reference evidence="3 4" key="1">
    <citation type="submission" date="2019-07" db="EMBL/GenBank/DDBJ databases">
        <title>Genomic Encyclopedia of Archaeal and Bacterial Type Strains, Phase II (KMG-II): from individual species to whole genera.</title>
        <authorList>
            <person name="Goeker M."/>
        </authorList>
    </citation>
    <scope>NUCLEOTIDE SEQUENCE [LARGE SCALE GENOMIC DNA]</scope>
    <source>
        <strain evidence="3 4">ATCC BAA-1139</strain>
    </source>
</reference>
<proteinExistence type="predicted"/>
<dbReference type="GO" id="GO:0005829">
    <property type="term" value="C:cytosol"/>
    <property type="evidence" value="ECO:0007669"/>
    <property type="project" value="TreeGrafter"/>
</dbReference>
<comment type="caution">
    <text evidence="3">The sequence shown here is derived from an EMBL/GenBank/DDBJ whole genome shotgun (WGS) entry which is preliminary data.</text>
</comment>
<dbReference type="Gene3D" id="1.10.260.40">
    <property type="entry name" value="lambda repressor-like DNA-binding domains"/>
    <property type="match status" value="1"/>
</dbReference>
<evidence type="ECO:0000313" key="4">
    <source>
        <dbReference type="Proteomes" id="UP000319449"/>
    </source>
</evidence>
<sequence>MGESLGDRLKRMRSSKELGLRATASAAGISATYLSRVENNQETSPPSEEKLKKLAEVLGDNFDELMQLAGRVPMDVANMIKADSGMPAFLRRARDKNVSAEELLEMLDKITKQE</sequence>
<evidence type="ECO:0000313" key="3">
    <source>
        <dbReference type="EMBL" id="TWJ19715.1"/>
    </source>
</evidence>
<dbReference type="PANTHER" id="PTHR46797:SF1">
    <property type="entry name" value="METHYLPHOSPHONATE SYNTHASE"/>
    <property type="match status" value="1"/>
</dbReference>
<evidence type="ECO:0000259" key="2">
    <source>
        <dbReference type="PROSITE" id="PS50943"/>
    </source>
</evidence>
<dbReference type="PROSITE" id="PS50943">
    <property type="entry name" value="HTH_CROC1"/>
    <property type="match status" value="1"/>
</dbReference>